<reference evidence="1" key="1">
    <citation type="journal article" date="2020" name="Fungal Divers.">
        <title>Resolving the Mortierellaceae phylogeny through synthesis of multi-gene phylogenetics and phylogenomics.</title>
        <authorList>
            <person name="Vandepol N."/>
            <person name="Liber J."/>
            <person name="Desiro A."/>
            <person name="Na H."/>
            <person name="Kennedy M."/>
            <person name="Barry K."/>
            <person name="Grigoriev I.V."/>
            <person name="Miller A.N."/>
            <person name="O'Donnell K."/>
            <person name="Stajich J.E."/>
            <person name="Bonito G."/>
        </authorList>
    </citation>
    <scope>NUCLEOTIDE SEQUENCE</scope>
    <source>
        <strain evidence="1">MES-2147</strain>
    </source>
</reference>
<evidence type="ECO:0000313" key="1">
    <source>
        <dbReference type="EMBL" id="KAF9922510.1"/>
    </source>
</evidence>
<keyword evidence="2" id="KW-1185">Reference proteome</keyword>
<accession>A0A9P6IHZ5</accession>
<dbReference type="Proteomes" id="UP000749646">
    <property type="component" value="Unassembled WGS sequence"/>
</dbReference>
<name>A0A9P6IHZ5_9FUNG</name>
<dbReference type="AlphaFoldDB" id="A0A9P6IHZ5"/>
<comment type="caution">
    <text evidence="1">The sequence shown here is derived from an EMBL/GenBank/DDBJ whole genome shotgun (WGS) entry which is preliminary data.</text>
</comment>
<dbReference type="EMBL" id="JAAAHW010010840">
    <property type="protein sequence ID" value="KAF9922510.1"/>
    <property type="molecule type" value="Genomic_DNA"/>
</dbReference>
<evidence type="ECO:0000313" key="2">
    <source>
        <dbReference type="Proteomes" id="UP000749646"/>
    </source>
</evidence>
<proteinExistence type="predicted"/>
<sequence length="77" mass="8554">MMYGVPTLNHALKLTGCQRNLLQDAEDMLNLNKTRRDTTSLSEAGRNQIVKLFIVKSRPSEAEFVEAWKAIFGASGA</sequence>
<organism evidence="1 2">
    <name type="scientific">Modicella reniformis</name>
    <dbReference type="NCBI Taxonomy" id="1440133"/>
    <lineage>
        <taxon>Eukaryota</taxon>
        <taxon>Fungi</taxon>
        <taxon>Fungi incertae sedis</taxon>
        <taxon>Mucoromycota</taxon>
        <taxon>Mortierellomycotina</taxon>
        <taxon>Mortierellomycetes</taxon>
        <taxon>Mortierellales</taxon>
        <taxon>Mortierellaceae</taxon>
        <taxon>Modicella</taxon>
    </lineage>
</organism>
<protein>
    <submittedName>
        <fullName evidence="1">Uncharacterized protein</fullName>
    </submittedName>
</protein>
<gene>
    <name evidence="1" type="ORF">BGZ65_009528</name>
</gene>